<name>A7NRR9_ROSCS</name>
<reference evidence="1 2" key="1">
    <citation type="submission" date="2007-08" db="EMBL/GenBank/DDBJ databases">
        <title>Complete sequence of Roseiflexus castenholzii DSM 13941.</title>
        <authorList>
            <consortium name="US DOE Joint Genome Institute"/>
            <person name="Copeland A."/>
            <person name="Lucas S."/>
            <person name="Lapidus A."/>
            <person name="Barry K."/>
            <person name="Glavina del Rio T."/>
            <person name="Dalin E."/>
            <person name="Tice H."/>
            <person name="Pitluck S."/>
            <person name="Thompson L.S."/>
            <person name="Brettin T."/>
            <person name="Bruce D."/>
            <person name="Detter J.C."/>
            <person name="Han C."/>
            <person name="Tapia R."/>
            <person name="Schmutz J."/>
            <person name="Larimer F."/>
            <person name="Land M."/>
            <person name="Hauser L."/>
            <person name="Kyrpides N."/>
            <person name="Mikhailova N."/>
            <person name="Bryant D.A."/>
            <person name="Hanada S."/>
            <person name="Tsukatani Y."/>
            <person name="Richardson P."/>
        </authorList>
    </citation>
    <scope>NUCLEOTIDE SEQUENCE [LARGE SCALE GENOMIC DNA]</scope>
    <source>
        <strain evidence="2">DSM 13941 / HLO8</strain>
    </source>
</reference>
<organism evidence="1 2">
    <name type="scientific">Roseiflexus castenholzii (strain DSM 13941 / HLO8)</name>
    <dbReference type="NCBI Taxonomy" id="383372"/>
    <lineage>
        <taxon>Bacteria</taxon>
        <taxon>Bacillati</taxon>
        <taxon>Chloroflexota</taxon>
        <taxon>Chloroflexia</taxon>
        <taxon>Chloroflexales</taxon>
        <taxon>Roseiflexineae</taxon>
        <taxon>Roseiflexaceae</taxon>
        <taxon>Roseiflexus</taxon>
    </lineage>
</organism>
<dbReference type="EMBL" id="CP000804">
    <property type="protein sequence ID" value="ABU60265.1"/>
    <property type="molecule type" value="Genomic_DNA"/>
</dbReference>
<proteinExistence type="predicted"/>
<dbReference type="HOGENOM" id="CLU_081549_0_0_0"/>
<accession>A7NRR9</accession>
<evidence type="ECO:0000313" key="2">
    <source>
        <dbReference type="Proteomes" id="UP000000263"/>
    </source>
</evidence>
<dbReference type="OrthoDB" id="1550501at2"/>
<dbReference type="STRING" id="383372.Rcas_4238"/>
<keyword evidence="2" id="KW-1185">Reference proteome</keyword>
<dbReference type="Proteomes" id="UP000000263">
    <property type="component" value="Chromosome"/>
</dbReference>
<dbReference type="KEGG" id="rca:Rcas_4238"/>
<gene>
    <name evidence="1" type="ordered locus">Rcas_4238</name>
</gene>
<protein>
    <submittedName>
        <fullName evidence="1">Uncharacterized protein</fullName>
    </submittedName>
</protein>
<evidence type="ECO:0000313" key="1">
    <source>
        <dbReference type="EMBL" id="ABU60265.1"/>
    </source>
</evidence>
<sequence length="275" mass="30608">MTWQVYHVIVRLRSPLHIGYRKVGNVQRTRPYVTGRALWGALTMRLTRDATAPATGSHAYQQIGDEVHQQLAFTYFYPALQSGNDYQVVWPWDNETLFRPRFLSSYQSTALAYPQHAAAEGMLHEVEYISPHTLDTGQPVYLQGYIFAKTDCTLAWQSALERLHIGGERGYGWGATELVQISPCEDDQLFGGVAQFQQSNNSFTISLPKDGRLLAHTKADNAAIIGNLEPLVGREWRSHGGAGQHIAFTGVCFSPGSVVATAQCFTVKEFGVWEA</sequence>
<dbReference type="eggNOG" id="COG1567">
    <property type="taxonomic scope" value="Bacteria"/>
</dbReference>
<dbReference type="AlphaFoldDB" id="A7NRR9"/>
<dbReference type="RefSeq" id="WP_012122686.1">
    <property type="nucleotide sequence ID" value="NC_009767.1"/>
</dbReference>